<name>A0ABS9DYF9_9PROT</name>
<keyword evidence="3" id="KW-1185">Reference proteome</keyword>
<proteinExistence type="predicted"/>
<protein>
    <recommendedName>
        <fullName evidence="4">ATP-binding protein</fullName>
    </recommendedName>
</protein>
<feature type="region of interest" description="Disordered" evidence="1">
    <location>
        <begin position="620"/>
        <end position="685"/>
    </location>
</feature>
<organism evidence="2 3">
    <name type="scientific">Acidiphilium iwatense</name>
    <dbReference type="NCBI Taxonomy" id="768198"/>
    <lineage>
        <taxon>Bacteria</taxon>
        <taxon>Pseudomonadati</taxon>
        <taxon>Pseudomonadota</taxon>
        <taxon>Alphaproteobacteria</taxon>
        <taxon>Acetobacterales</taxon>
        <taxon>Acidocellaceae</taxon>
        <taxon>Acidiphilium</taxon>
    </lineage>
</organism>
<dbReference type="EMBL" id="JAKGBZ010000030">
    <property type="protein sequence ID" value="MCF3947794.1"/>
    <property type="molecule type" value="Genomic_DNA"/>
</dbReference>
<evidence type="ECO:0000313" key="2">
    <source>
        <dbReference type="EMBL" id="MCF3947794.1"/>
    </source>
</evidence>
<dbReference type="RefSeq" id="WP_235705071.1">
    <property type="nucleotide sequence ID" value="NZ_JAKGBZ010000030.1"/>
</dbReference>
<evidence type="ECO:0000256" key="1">
    <source>
        <dbReference type="SAM" id="MobiDB-lite"/>
    </source>
</evidence>
<comment type="caution">
    <text evidence="2">The sequence shown here is derived from an EMBL/GenBank/DDBJ whole genome shotgun (WGS) entry which is preliminary data.</text>
</comment>
<feature type="region of interest" description="Disordered" evidence="1">
    <location>
        <begin position="26"/>
        <end position="51"/>
    </location>
</feature>
<reference evidence="2 3" key="1">
    <citation type="submission" date="2022-01" db="EMBL/GenBank/DDBJ databases">
        <authorList>
            <person name="Won M."/>
            <person name="Kim S.-J."/>
            <person name="Kwon S.-W."/>
        </authorList>
    </citation>
    <scope>NUCLEOTIDE SEQUENCE [LARGE SCALE GENOMIC DNA]</scope>
    <source>
        <strain evidence="2 3">KCTC 23505</strain>
    </source>
</reference>
<sequence length="685" mass="73226">MTQIAIAAQKPAAALSGEAFEIGDADAKPAELQAQTARKGASENGAESEHNDCGFSVYEPSDPLADLVVRCAADPGAPFKPDVLDALAELRTDDRAAFEALRAALKAAKVRVSALDQAISAAAGTDNDRQTQADLLLEIAAEAALFHTGDKTAFADIVIAGHRETWPVKSKGFRRWLGRAFYEKHGGAPNGDAVQSALAVVEAKAHYDAPERAIYLRIGEHDGKLYLDLGDESWRAIEIDADRWRIIAEPPVRFRRAAGMLALPEPTRGGSLDALRKLVNVGTDQDFILAIAWLLATFRPRGPYPVLIVAGEQGSAKSTFITVLRSLIDPNTSPLRSLPREDRDLFIAANNGHVLSFDNVSGLPGWISDTLCRLATGGGFAVRTLYSDSDETLFEAMRPIALNGIEDIVSRPDLAERGLFLTLTAIPETARRTDKAVTTDLDAARPAILGALLDAVSAGLRRLPETNLNRLPRMADFAMWATACGDGTLWPAGGFMEAHDANRASAINDVIENDPVANAIRGLVDGEARTAWTGSAQHLLAALREIAGENVAKGKAWPESARALSARVTRAATFLRSIGIEIERYREGHAKTRMLEISSADNRGKLPSAPSAPSAMADFRHFSADGSSDPTVHRPSAPSADRPHRPQTVRSNPLKTNGAGDADGADAKIPTQTGSEKNIVPGGWI</sequence>
<gene>
    <name evidence="2" type="ORF">L2A60_14015</name>
</gene>
<evidence type="ECO:0000313" key="3">
    <source>
        <dbReference type="Proteomes" id="UP001521209"/>
    </source>
</evidence>
<dbReference type="Proteomes" id="UP001521209">
    <property type="component" value="Unassembled WGS sequence"/>
</dbReference>
<evidence type="ECO:0008006" key="4">
    <source>
        <dbReference type="Google" id="ProtNLM"/>
    </source>
</evidence>
<accession>A0ABS9DYF9</accession>